<dbReference type="GO" id="GO:0003677">
    <property type="term" value="F:DNA binding"/>
    <property type="evidence" value="ECO:0007669"/>
    <property type="project" value="TreeGrafter"/>
</dbReference>
<feature type="compositionally biased region" description="Low complexity" evidence="6">
    <location>
        <begin position="242"/>
        <end position="260"/>
    </location>
</feature>
<dbReference type="Gene3D" id="1.10.20.10">
    <property type="entry name" value="Histone, subunit A"/>
    <property type="match status" value="1"/>
</dbReference>
<sequence length="532" mass="56575">MEPASPTSQSTGPPQQQQAQLPPPSRLTPPSSSMPSNSSSTIPQSPNPNPSQNPNSNPKPPTTVQQHPPPPQSLPQSQSQTRGPLNRPWSQPSHFSHFPSYLQPVPSPSSSSSPVPSSSVPSSVHGPPRGGIAKGFPATSSPAQPTSLPASFSSSLAQQYGGLARSPVGVTEPVSNSSSSPAKPAVLGMQNVGMISSPIRPNSIPAHHQQRPVQSSSRPQLTSNNQPSASQNFQAHGLLKASSVEPTSSSSPSLTQGLQSQNQPWLAPGSHGRPPLPTSSFRAPMNPQSLQQRSHAVQPSLHSLPAASQQQQLSSSHHQQQPFALSNQSQENHGQLLSSSRVPQSLAGQQQSTRVQGLGNQKSPSPVMVQPSNVQANPNDRTAVAEADESGNSILSKRSIQELINQIDPSEKLDPEVQDILVDIAEDFVDSITTYGCLLAKHRKSNTLEAKDILLHLERNWNMTLPGFIGDEIKMYRKPLASDAHRERLAAIRKSIAGAEVVNAKSSAAQSIFVGISARLLTTSSYNLRVKP</sequence>
<evidence type="ECO:0000256" key="2">
    <source>
        <dbReference type="ARBA" id="ARBA00007530"/>
    </source>
</evidence>
<dbReference type="GO" id="GO:0005669">
    <property type="term" value="C:transcription factor TFIID complex"/>
    <property type="evidence" value="ECO:0007669"/>
    <property type="project" value="InterPro"/>
</dbReference>
<organism evidence="8 9">
    <name type="scientific">Nepenthes gracilis</name>
    <name type="common">Slender pitcher plant</name>
    <dbReference type="NCBI Taxonomy" id="150966"/>
    <lineage>
        <taxon>Eukaryota</taxon>
        <taxon>Viridiplantae</taxon>
        <taxon>Streptophyta</taxon>
        <taxon>Embryophyta</taxon>
        <taxon>Tracheophyta</taxon>
        <taxon>Spermatophyta</taxon>
        <taxon>Magnoliopsida</taxon>
        <taxon>eudicotyledons</taxon>
        <taxon>Gunneridae</taxon>
        <taxon>Pentapetalae</taxon>
        <taxon>Caryophyllales</taxon>
        <taxon>Nepenthaceae</taxon>
        <taxon>Nepenthes</taxon>
    </lineage>
</organism>
<comment type="subcellular location">
    <subcellularLocation>
        <location evidence="1">Nucleus</location>
    </subcellularLocation>
</comment>
<dbReference type="EMBL" id="BSYO01000037">
    <property type="protein sequence ID" value="GMH30150.1"/>
    <property type="molecule type" value="Genomic_DNA"/>
</dbReference>
<evidence type="ECO:0000313" key="9">
    <source>
        <dbReference type="Proteomes" id="UP001279734"/>
    </source>
</evidence>
<name>A0AAD3Y7B7_NEPGR</name>
<keyword evidence="9" id="KW-1185">Reference proteome</keyword>
<dbReference type="PANTHER" id="PTHR12264:SF21">
    <property type="entry name" value="TRANSCRIPTION INITIATION FACTOR TFIID SUBUNIT 12"/>
    <property type="match status" value="1"/>
</dbReference>
<dbReference type="SUPFAM" id="SSF47113">
    <property type="entry name" value="Histone-fold"/>
    <property type="match status" value="1"/>
</dbReference>
<reference evidence="8" key="1">
    <citation type="submission" date="2023-05" db="EMBL/GenBank/DDBJ databases">
        <title>Nepenthes gracilis genome sequencing.</title>
        <authorList>
            <person name="Fukushima K."/>
        </authorList>
    </citation>
    <scope>NUCLEOTIDE SEQUENCE</scope>
    <source>
        <strain evidence="8">SING2019-196</strain>
    </source>
</reference>
<dbReference type="Pfam" id="PF03847">
    <property type="entry name" value="TFIID_20kDa"/>
    <property type="match status" value="1"/>
</dbReference>
<comment type="caution">
    <text evidence="8">The sequence shown here is derived from an EMBL/GenBank/DDBJ whole genome shotgun (WGS) entry which is preliminary data.</text>
</comment>
<feature type="compositionally biased region" description="Low complexity" evidence="6">
    <location>
        <begin position="108"/>
        <end position="124"/>
    </location>
</feature>
<feature type="compositionally biased region" description="Polar residues" evidence="6">
    <location>
        <begin position="138"/>
        <end position="158"/>
    </location>
</feature>
<keyword evidence="3" id="KW-0805">Transcription regulation</keyword>
<evidence type="ECO:0000256" key="6">
    <source>
        <dbReference type="SAM" id="MobiDB-lite"/>
    </source>
</evidence>
<dbReference type="GO" id="GO:0000124">
    <property type="term" value="C:SAGA complex"/>
    <property type="evidence" value="ECO:0007669"/>
    <property type="project" value="InterPro"/>
</dbReference>
<feature type="compositionally biased region" description="Pro residues" evidence="6">
    <location>
        <begin position="45"/>
        <end position="73"/>
    </location>
</feature>
<dbReference type="InterPro" id="IPR003228">
    <property type="entry name" value="TFIID_TAF12_dom"/>
</dbReference>
<dbReference type="InterPro" id="IPR009072">
    <property type="entry name" value="Histone-fold"/>
</dbReference>
<dbReference type="FunFam" id="1.10.20.10:FF:000011">
    <property type="entry name" value="Transcription initiation factor TFIID subunit 12"/>
    <property type="match status" value="1"/>
</dbReference>
<proteinExistence type="inferred from homology"/>
<evidence type="ECO:0000256" key="4">
    <source>
        <dbReference type="ARBA" id="ARBA00023163"/>
    </source>
</evidence>
<feature type="compositionally biased region" description="Low complexity" evidence="6">
    <location>
        <begin position="211"/>
        <end position="220"/>
    </location>
</feature>
<feature type="compositionally biased region" description="Polar residues" evidence="6">
    <location>
        <begin position="323"/>
        <end position="376"/>
    </location>
</feature>
<evidence type="ECO:0000259" key="7">
    <source>
        <dbReference type="Pfam" id="PF03847"/>
    </source>
</evidence>
<feature type="domain" description="Transcription initiation factor TFIID subunit 12" evidence="7">
    <location>
        <begin position="396"/>
        <end position="463"/>
    </location>
</feature>
<evidence type="ECO:0000313" key="8">
    <source>
        <dbReference type="EMBL" id="GMH30150.1"/>
    </source>
</evidence>
<evidence type="ECO:0000256" key="3">
    <source>
        <dbReference type="ARBA" id="ARBA00023015"/>
    </source>
</evidence>
<evidence type="ECO:0000256" key="5">
    <source>
        <dbReference type="ARBA" id="ARBA00023242"/>
    </source>
</evidence>
<keyword evidence="4" id="KW-0804">Transcription</keyword>
<dbReference type="Proteomes" id="UP001279734">
    <property type="component" value="Unassembled WGS sequence"/>
</dbReference>
<feature type="compositionally biased region" description="Polar residues" evidence="6">
    <location>
        <begin position="278"/>
        <end position="297"/>
    </location>
</feature>
<feature type="compositionally biased region" description="Polar residues" evidence="6">
    <location>
        <begin position="221"/>
        <end position="234"/>
    </location>
</feature>
<dbReference type="GO" id="GO:0017025">
    <property type="term" value="F:TBP-class protein binding"/>
    <property type="evidence" value="ECO:0007669"/>
    <property type="project" value="TreeGrafter"/>
</dbReference>
<dbReference type="GO" id="GO:0046982">
    <property type="term" value="F:protein heterodimerization activity"/>
    <property type="evidence" value="ECO:0007669"/>
    <property type="project" value="InterPro"/>
</dbReference>
<dbReference type="InterPro" id="IPR037794">
    <property type="entry name" value="TAF12"/>
</dbReference>
<feature type="compositionally biased region" description="Low complexity" evidence="6">
    <location>
        <begin position="1"/>
        <end position="20"/>
    </location>
</feature>
<protein>
    <recommendedName>
        <fullName evidence="7">Transcription initiation factor TFIID subunit 12 domain-containing protein</fullName>
    </recommendedName>
</protein>
<accession>A0AAD3Y7B7</accession>
<dbReference type="AlphaFoldDB" id="A0AAD3Y7B7"/>
<gene>
    <name evidence="8" type="ORF">Nepgr_031993</name>
</gene>
<comment type="similarity">
    <text evidence="2">Belongs to the TAF12 family.</text>
</comment>
<feature type="compositionally biased region" description="Low complexity" evidence="6">
    <location>
        <begin position="28"/>
        <end position="44"/>
    </location>
</feature>
<dbReference type="GO" id="GO:0051123">
    <property type="term" value="P:RNA polymerase II preinitiation complex assembly"/>
    <property type="evidence" value="ECO:0007669"/>
    <property type="project" value="TreeGrafter"/>
</dbReference>
<dbReference type="PANTHER" id="PTHR12264">
    <property type="entry name" value="TRANSCRIPTION INITIATION FACTOR TFIID SUBUNIT 12"/>
    <property type="match status" value="1"/>
</dbReference>
<evidence type="ECO:0000256" key="1">
    <source>
        <dbReference type="ARBA" id="ARBA00004123"/>
    </source>
</evidence>
<feature type="region of interest" description="Disordered" evidence="6">
    <location>
        <begin position="1"/>
        <end position="376"/>
    </location>
</feature>
<feature type="compositionally biased region" description="Low complexity" evidence="6">
    <location>
        <begin position="300"/>
        <end position="322"/>
    </location>
</feature>
<keyword evidence="5" id="KW-0539">Nucleus</keyword>
<dbReference type="CDD" id="cd07981">
    <property type="entry name" value="HFD_TAF12"/>
    <property type="match status" value="1"/>
</dbReference>